<keyword evidence="2" id="KW-1133">Transmembrane helix</keyword>
<evidence type="ECO:0000313" key="4">
    <source>
        <dbReference type="EMBL" id="EAL62414.1"/>
    </source>
</evidence>
<dbReference type="EMBL" id="AAFI02000151">
    <property type="protein sequence ID" value="EAL62414.1"/>
    <property type="molecule type" value="Genomic_DNA"/>
</dbReference>
<dbReference type="VEuPathDB" id="AmoebaDB:DDB_G0290017"/>
<reference evidence="4 5" key="1">
    <citation type="journal article" date="2005" name="Nature">
        <title>The genome of the social amoeba Dictyostelium discoideum.</title>
        <authorList>
            <consortium name="The Dictyostelium discoideum Sequencing Consortium"/>
            <person name="Eichinger L."/>
            <person name="Pachebat J.A."/>
            <person name="Glockner G."/>
            <person name="Rajandream M.A."/>
            <person name="Sucgang R."/>
            <person name="Berriman M."/>
            <person name="Song J."/>
            <person name="Olsen R."/>
            <person name="Szafranski K."/>
            <person name="Xu Q."/>
            <person name="Tunggal B."/>
            <person name="Kummerfeld S."/>
            <person name="Madera M."/>
            <person name="Konfortov B.A."/>
            <person name="Rivero F."/>
            <person name="Bankier A.T."/>
            <person name="Lehmann R."/>
            <person name="Hamlin N."/>
            <person name="Davies R."/>
            <person name="Gaudet P."/>
            <person name="Fey P."/>
            <person name="Pilcher K."/>
            <person name="Chen G."/>
            <person name="Saunders D."/>
            <person name="Sodergren E."/>
            <person name="Davis P."/>
            <person name="Kerhornou A."/>
            <person name="Nie X."/>
            <person name="Hall N."/>
            <person name="Anjard C."/>
            <person name="Hemphill L."/>
            <person name="Bason N."/>
            <person name="Farbrother P."/>
            <person name="Desany B."/>
            <person name="Just E."/>
            <person name="Morio T."/>
            <person name="Rost R."/>
            <person name="Churcher C."/>
            <person name="Cooper J."/>
            <person name="Haydock S."/>
            <person name="van Driessche N."/>
            <person name="Cronin A."/>
            <person name="Goodhead I."/>
            <person name="Muzny D."/>
            <person name="Mourier T."/>
            <person name="Pain A."/>
            <person name="Lu M."/>
            <person name="Harper D."/>
            <person name="Lindsay R."/>
            <person name="Hauser H."/>
            <person name="James K."/>
            <person name="Quiles M."/>
            <person name="Madan Babu M."/>
            <person name="Saito T."/>
            <person name="Buchrieser C."/>
            <person name="Wardroper A."/>
            <person name="Felder M."/>
            <person name="Thangavelu M."/>
            <person name="Johnson D."/>
            <person name="Knights A."/>
            <person name="Loulseged H."/>
            <person name="Mungall K."/>
            <person name="Oliver K."/>
            <person name="Price C."/>
            <person name="Quail M.A."/>
            <person name="Urushihara H."/>
            <person name="Hernandez J."/>
            <person name="Rabbinowitsch E."/>
            <person name="Steffen D."/>
            <person name="Sanders M."/>
            <person name="Ma J."/>
            <person name="Kohara Y."/>
            <person name="Sharp S."/>
            <person name="Simmonds M."/>
            <person name="Spiegler S."/>
            <person name="Tivey A."/>
            <person name="Sugano S."/>
            <person name="White B."/>
            <person name="Walker D."/>
            <person name="Woodward J."/>
            <person name="Winckler T."/>
            <person name="Tanaka Y."/>
            <person name="Shaulsky G."/>
            <person name="Schleicher M."/>
            <person name="Weinstock G."/>
            <person name="Rosenthal A."/>
            <person name="Cox E.C."/>
            <person name="Chisholm R.L."/>
            <person name="Gibbs R."/>
            <person name="Loomis W.F."/>
            <person name="Platzer M."/>
            <person name="Kay R.R."/>
            <person name="Williams J."/>
            <person name="Dear P.H."/>
            <person name="Noegel A.A."/>
            <person name="Barrell B."/>
            <person name="Kuspa A."/>
        </authorList>
    </citation>
    <scope>NUCLEOTIDE SEQUENCE [LARGE SCALE GENOMIC DNA]</scope>
    <source>
        <strain evidence="4 5">AX4</strain>
    </source>
</reference>
<dbReference type="PROSITE" id="PS50076">
    <property type="entry name" value="DNAJ_2"/>
    <property type="match status" value="1"/>
</dbReference>
<feature type="domain" description="J" evidence="3">
    <location>
        <begin position="10"/>
        <end position="74"/>
    </location>
</feature>
<name>Q54GP6_DICDI</name>
<dbReference type="HOGENOM" id="CLU_1527951_0_0_1"/>
<dbReference type="AlphaFoldDB" id="Q54GP6"/>
<organism evidence="4 5">
    <name type="scientific">Dictyostelium discoideum</name>
    <name type="common">Social amoeba</name>
    <dbReference type="NCBI Taxonomy" id="44689"/>
    <lineage>
        <taxon>Eukaryota</taxon>
        <taxon>Amoebozoa</taxon>
        <taxon>Evosea</taxon>
        <taxon>Eumycetozoa</taxon>
        <taxon>Dictyostelia</taxon>
        <taxon>Dictyosteliales</taxon>
        <taxon>Dictyosteliaceae</taxon>
        <taxon>Dictyostelium</taxon>
    </lineage>
</organism>
<dbReference type="PhylomeDB" id="Q54GP6"/>
<comment type="caution">
    <text evidence="4">The sequence shown here is derived from an EMBL/GenBank/DDBJ whole genome shotgun (WGS) entry which is preliminary data.</text>
</comment>
<dbReference type="KEGG" id="ddi:DDB_G0290017"/>
<dbReference type="Gene3D" id="1.10.287.110">
    <property type="entry name" value="DnaJ domain"/>
    <property type="match status" value="1"/>
</dbReference>
<dbReference type="FunFam" id="1.10.287.110:FF:000230">
    <property type="entry name" value="Uncharacterized protein"/>
    <property type="match status" value="1"/>
</dbReference>
<dbReference type="SMART" id="SM00271">
    <property type="entry name" value="DnaJ"/>
    <property type="match status" value="1"/>
</dbReference>
<dbReference type="SUPFAM" id="SSF46565">
    <property type="entry name" value="Chaperone J-domain"/>
    <property type="match status" value="1"/>
</dbReference>
<dbReference type="InParanoid" id="Q54GP6"/>
<dbReference type="CDD" id="cd06257">
    <property type="entry name" value="DnaJ"/>
    <property type="match status" value="1"/>
</dbReference>
<protein>
    <recommendedName>
        <fullName evidence="3">J domain-containing protein</fullName>
    </recommendedName>
</protein>
<dbReference type="PaxDb" id="44689-DDB0188683"/>
<dbReference type="GeneID" id="8627437"/>
<dbReference type="dictyBase" id="DDB_G0290017"/>
<dbReference type="InterPro" id="IPR051948">
    <property type="entry name" value="Hsp70_co-chaperone_J-domain"/>
</dbReference>
<dbReference type="OMA" id="EVNRDCT"/>
<sequence length="176" mass="20254">MKRQSEKDLDLYSILGVNKDSSIEEIKKAYRKLALKYHPDKNPDESAVQKFHNISLAYQVLSDPEKKRKYDLGGGFSVNENDRNEFSEQQNKIIEELLKAVSEWKKKKRYIALTILLSIFYGFYYLVIGKGFFNGIIEGGSIGLHYAIKDIVKQIPESHRSEAADFINEMGFSFTS</sequence>
<dbReference type="InterPro" id="IPR001623">
    <property type="entry name" value="DnaJ_domain"/>
</dbReference>
<dbReference type="InterPro" id="IPR018253">
    <property type="entry name" value="DnaJ_domain_CS"/>
</dbReference>
<dbReference type="PANTHER" id="PTHR44360:SF1">
    <property type="entry name" value="DNAJ HOMOLOG SUBFAMILY B MEMBER 9"/>
    <property type="match status" value="1"/>
</dbReference>
<dbReference type="SMR" id="Q54GP6"/>
<dbReference type="FunCoup" id="Q54GP6">
    <property type="interactions" value="53"/>
</dbReference>
<dbReference type="STRING" id="44689.Q54GP6"/>
<dbReference type="RefSeq" id="XP_635916.1">
    <property type="nucleotide sequence ID" value="XM_630824.1"/>
</dbReference>
<evidence type="ECO:0000313" key="5">
    <source>
        <dbReference type="Proteomes" id="UP000002195"/>
    </source>
</evidence>
<dbReference type="eggNOG" id="KOG0713">
    <property type="taxonomic scope" value="Eukaryota"/>
</dbReference>
<evidence type="ECO:0000256" key="1">
    <source>
        <dbReference type="ARBA" id="ARBA00023186"/>
    </source>
</evidence>
<keyword evidence="1" id="KW-0143">Chaperone</keyword>
<dbReference type="Proteomes" id="UP000002195">
    <property type="component" value="Unassembled WGS sequence"/>
</dbReference>
<gene>
    <name evidence="4" type="ORF">DDB_G0290017</name>
</gene>
<dbReference type="PROSITE" id="PS00636">
    <property type="entry name" value="DNAJ_1"/>
    <property type="match status" value="1"/>
</dbReference>
<feature type="transmembrane region" description="Helical" evidence="2">
    <location>
        <begin position="110"/>
        <end position="128"/>
    </location>
</feature>
<evidence type="ECO:0000259" key="3">
    <source>
        <dbReference type="PROSITE" id="PS50076"/>
    </source>
</evidence>
<dbReference type="Pfam" id="PF00226">
    <property type="entry name" value="DnaJ"/>
    <property type="match status" value="1"/>
</dbReference>
<evidence type="ECO:0000256" key="2">
    <source>
        <dbReference type="SAM" id="Phobius"/>
    </source>
</evidence>
<proteinExistence type="predicted"/>
<accession>Q54GP6</accession>
<dbReference type="InterPro" id="IPR036869">
    <property type="entry name" value="J_dom_sf"/>
</dbReference>
<keyword evidence="2" id="KW-0812">Transmembrane</keyword>
<dbReference type="PANTHER" id="PTHR44360">
    <property type="entry name" value="DNAJ HOMOLOG SUBFAMILY B MEMBER 9"/>
    <property type="match status" value="1"/>
</dbReference>
<dbReference type="PRINTS" id="PR00625">
    <property type="entry name" value="JDOMAIN"/>
</dbReference>
<keyword evidence="5" id="KW-1185">Reference proteome</keyword>
<keyword evidence="2" id="KW-0472">Membrane</keyword>